<reference evidence="2" key="2">
    <citation type="journal article" date="2022" name="Proc. Natl. Acad. Sci. U.S.A.">
        <title>Diploid-dominant life cycles characterize the early evolution of Fungi.</title>
        <authorList>
            <person name="Amses K.R."/>
            <person name="Simmons D.R."/>
            <person name="Longcore J.E."/>
            <person name="Mondo S.J."/>
            <person name="Seto K."/>
            <person name="Jeronimo G.H."/>
            <person name="Bonds A.E."/>
            <person name="Quandt C.A."/>
            <person name="Davis W.J."/>
            <person name="Chang Y."/>
            <person name="Federici B.A."/>
            <person name="Kuo A."/>
            <person name="LaButti K."/>
            <person name="Pangilinan J."/>
            <person name="Andreopoulos W."/>
            <person name="Tritt A."/>
            <person name="Riley R."/>
            <person name="Hundley H."/>
            <person name="Johnson J."/>
            <person name="Lipzen A."/>
            <person name="Barry K."/>
            <person name="Lang B.F."/>
            <person name="Cuomo C.A."/>
            <person name="Buchler N.E."/>
            <person name="Grigoriev I.V."/>
            <person name="Spatafora J.W."/>
            <person name="Stajich J.E."/>
            <person name="James T.Y."/>
        </authorList>
    </citation>
    <scope>NUCLEOTIDE SEQUENCE</scope>
    <source>
        <strain evidence="2">AG</strain>
    </source>
</reference>
<protein>
    <submittedName>
        <fullName evidence="2">Uncharacterized protein</fullName>
    </submittedName>
</protein>
<dbReference type="Pfam" id="PF13634">
    <property type="entry name" value="Nucleoporin_FG"/>
    <property type="match status" value="1"/>
</dbReference>
<dbReference type="InterPro" id="IPR025574">
    <property type="entry name" value="Nucleoporin_FG_rpt"/>
</dbReference>
<evidence type="ECO:0000256" key="1">
    <source>
        <dbReference type="SAM" id="MobiDB-lite"/>
    </source>
</evidence>
<accession>A0AAD5E404</accession>
<evidence type="ECO:0000313" key="3">
    <source>
        <dbReference type="Proteomes" id="UP001206595"/>
    </source>
</evidence>
<gene>
    <name evidence="2" type="ORF">K450DRAFT_257102</name>
</gene>
<reference evidence="2" key="1">
    <citation type="submission" date="2021-06" db="EMBL/GenBank/DDBJ databases">
        <authorList>
            <consortium name="DOE Joint Genome Institute"/>
            <person name="Mondo S.J."/>
            <person name="Amses K.R."/>
            <person name="Simmons D.R."/>
            <person name="Longcore J.E."/>
            <person name="Seto K."/>
            <person name="Alves G.H."/>
            <person name="Bonds A.E."/>
            <person name="Quandt C.A."/>
            <person name="Davis W.J."/>
            <person name="Chang Y."/>
            <person name="Letcher P.M."/>
            <person name="Powell M.J."/>
            <person name="Kuo A."/>
            <person name="Labutti K."/>
            <person name="Pangilinan J."/>
            <person name="Andreopoulos W."/>
            <person name="Tritt A."/>
            <person name="Riley R."/>
            <person name="Hundley H."/>
            <person name="Johnson J."/>
            <person name="Lipzen A."/>
            <person name="Barry K."/>
            <person name="Berbee M.L."/>
            <person name="Buchler N.E."/>
            <person name="Grigoriev I.V."/>
            <person name="Spatafora J.W."/>
            <person name="Stajich J.E."/>
            <person name="James T.Y."/>
        </authorList>
    </citation>
    <scope>NUCLEOTIDE SEQUENCE</scope>
    <source>
        <strain evidence="2">AG</strain>
    </source>
</reference>
<keyword evidence="3" id="KW-1185">Reference proteome</keyword>
<dbReference type="RefSeq" id="XP_051441401.1">
    <property type="nucleotide sequence ID" value="XM_051591606.1"/>
</dbReference>
<dbReference type="EMBL" id="MU620956">
    <property type="protein sequence ID" value="KAI8576397.1"/>
    <property type="molecule type" value="Genomic_DNA"/>
</dbReference>
<feature type="region of interest" description="Disordered" evidence="1">
    <location>
        <begin position="100"/>
        <end position="130"/>
    </location>
</feature>
<feature type="region of interest" description="Disordered" evidence="1">
    <location>
        <begin position="180"/>
        <end position="260"/>
    </location>
</feature>
<dbReference type="AlphaFoldDB" id="A0AAD5E404"/>
<dbReference type="GO" id="GO:0005643">
    <property type="term" value="C:nuclear pore"/>
    <property type="evidence" value="ECO:0007669"/>
    <property type="project" value="UniProtKB-ARBA"/>
</dbReference>
<proteinExistence type="predicted"/>
<evidence type="ECO:0000313" key="2">
    <source>
        <dbReference type="EMBL" id="KAI8576397.1"/>
    </source>
</evidence>
<comment type="caution">
    <text evidence="2">The sequence shown here is derived from an EMBL/GenBank/DDBJ whole genome shotgun (WGS) entry which is preliminary data.</text>
</comment>
<dbReference type="GeneID" id="75916949"/>
<name>A0AAD5E404_UMBRA</name>
<feature type="compositionally biased region" description="Polar residues" evidence="1">
    <location>
        <begin position="1"/>
        <end position="12"/>
    </location>
</feature>
<feature type="compositionally biased region" description="Polar residues" evidence="1">
    <location>
        <begin position="212"/>
        <end position="226"/>
    </location>
</feature>
<feature type="compositionally biased region" description="Low complexity" evidence="1">
    <location>
        <begin position="43"/>
        <end position="61"/>
    </location>
</feature>
<feature type="region of interest" description="Disordered" evidence="1">
    <location>
        <begin position="1"/>
        <end position="61"/>
    </location>
</feature>
<feature type="compositionally biased region" description="Polar residues" evidence="1">
    <location>
        <begin position="21"/>
        <end position="38"/>
    </location>
</feature>
<dbReference type="Proteomes" id="UP001206595">
    <property type="component" value="Unassembled WGS sequence"/>
</dbReference>
<sequence>MFGNFSSSQPAASTPLFGGANTASSPFGSTQSTTTTNAPLFGASASTTPTPASNSMFGATPAATTTTTAPLFGNASTGAASAATFGSSLTVPTNSPFGSTASGLNTSGTTSSPFGAASKPTTSTPLFGAANTTTPATSGFSFGGAAASTATTTPSLSSFSAAPAVEAKSALSDGTVPHYTIGPHSIMRQTAPPPSSSAGFMPASQKEVETKLSASDISTKPHTPTFQEKRTVLPGFLTSVGSSPKSEIVSKVGGDGVTKR</sequence>
<organism evidence="2 3">
    <name type="scientific">Umbelopsis ramanniana AG</name>
    <dbReference type="NCBI Taxonomy" id="1314678"/>
    <lineage>
        <taxon>Eukaryota</taxon>
        <taxon>Fungi</taxon>
        <taxon>Fungi incertae sedis</taxon>
        <taxon>Mucoromycota</taxon>
        <taxon>Mucoromycotina</taxon>
        <taxon>Umbelopsidomycetes</taxon>
        <taxon>Umbelopsidales</taxon>
        <taxon>Umbelopsidaceae</taxon>
        <taxon>Umbelopsis</taxon>
    </lineage>
</organism>